<feature type="region of interest" description="Disordered" evidence="1">
    <location>
        <begin position="71"/>
        <end position="92"/>
    </location>
</feature>
<protein>
    <submittedName>
        <fullName evidence="2">Uncharacterized protein</fullName>
    </submittedName>
</protein>
<accession>A0A5M8PFB2</accession>
<proteinExistence type="predicted"/>
<feature type="compositionally biased region" description="Polar residues" evidence="1">
    <location>
        <begin position="1"/>
        <end position="20"/>
    </location>
</feature>
<organism evidence="2 3">
    <name type="scientific">Lasallia pustulata</name>
    <dbReference type="NCBI Taxonomy" id="136370"/>
    <lineage>
        <taxon>Eukaryota</taxon>
        <taxon>Fungi</taxon>
        <taxon>Dikarya</taxon>
        <taxon>Ascomycota</taxon>
        <taxon>Pezizomycotina</taxon>
        <taxon>Lecanoromycetes</taxon>
        <taxon>OSLEUM clade</taxon>
        <taxon>Umbilicariomycetidae</taxon>
        <taxon>Umbilicariales</taxon>
        <taxon>Umbilicariaceae</taxon>
        <taxon>Lasallia</taxon>
    </lineage>
</organism>
<name>A0A5M8PFB2_9LECA</name>
<evidence type="ECO:0000313" key="3">
    <source>
        <dbReference type="Proteomes" id="UP000324767"/>
    </source>
</evidence>
<dbReference type="AlphaFoldDB" id="A0A5M8PFB2"/>
<comment type="caution">
    <text evidence="2">The sequence shown here is derived from an EMBL/GenBank/DDBJ whole genome shotgun (WGS) entry which is preliminary data.</text>
</comment>
<feature type="region of interest" description="Disordered" evidence="1">
    <location>
        <begin position="1"/>
        <end position="29"/>
    </location>
</feature>
<gene>
    <name evidence="2" type="ORF">FRX48_08466</name>
</gene>
<reference evidence="2 3" key="1">
    <citation type="submission" date="2019-09" db="EMBL/GenBank/DDBJ databases">
        <title>The hologenome of the rock-dwelling lichen Lasallia pustulata.</title>
        <authorList>
            <person name="Greshake Tzovaras B."/>
            <person name="Segers F."/>
            <person name="Bicker A."/>
            <person name="Dal Grande F."/>
            <person name="Otte J."/>
            <person name="Hankeln T."/>
            <person name="Schmitt I."/>
            <person name="Ebersberger I."/>
        </authorList>
    </citation>
    <scope>NUCLEOTIDE SEQUENCE [LARGE SCALE GENOMIC DNA]</scope>
    <source>
        <strain evidence="2">A1-1</strain>
    </source>
</reference>
<evidence type="ECO:0000256" key="1">
    <source>
        <dbReference type="SAM" id="MobiDB-lite"/>
    </source>
</evidence>
<evidence type="ECO:0000313" key="2">
    <source>
        <dbReference type="EMBL" id="KAA6407628.1"/>
    </source>
</evidence>
<dbReference type="EMBL" id="VXIT01000016">
    <property type="protein sequence ID" value="KAA6407628.1"/>
    <property type="molecule type" value="Genomic_DNA"/>
</dbReference>
<sequence>MSTSFGSSSPRKGKSSIGNDQTEDAVEECAQELGSLPTERKLWGPWPLGNLCMKRIRGMILVRNEEFNLQRNERNNKADQITQLNEGETDQI</sequence>
<dbReference type="Proteomes" id="UP000324767">
    <property type="component" value="Unassembled WGS sequence"/>
</dbReference>